<dbReference type="EMBL" id="HACA01009370">
    <property type="protein sequence ID" value="CDW26731.1"/>
    <property type="molecule type" value="Transcribed_RNA"/>
</dbReference>
<name>A0A0K2TMN4_LEPSM</name>
<dbReference type="AlphaFoldDB" id="A0A0K2TMN4"/>
<accession>A0A0K2TMN4</accession>
<protein>
    <submittedName>
        <fullName evidence="1">Uncharacterized protein</fullName>
    </submittedName>
</protein>
<evidence type="ECO:0000313" key="1">
    <source>
        <dbReference type="EMBL" id="CDW26731.1"/>
    </source>
</evidence>
<organism evidence="1">
    <name type="scientific">Lepeophtheirus salmonis</name>
    <name type="common">Salmon louse</name>
    <name type="synonym">Caligus salmonis</name>
    <dbReference type="NCBI Taxonomy" id="72036"/>
    <lineage>
        <taxon>Eukaryota</taxon>
        <taxon>Metazoa</taxon>
        <taxon>Ecdysozoa</taxon>
        <taxon>Arthropoda</taxon>
        <taxon>Crustacea</taxon>
        <taxon>Multicrustacea</taxon>
        <taxon>Hexanauplia</taxon>
        <taxon>Copepoda</taxon>
        <taxon>Siphonostomatoida</taxon>
        <taxon>Caligidae</taxon>
        <taxon>Lepeophtheirus</taxon>
    </lineage>
</organism>
<proteinExistence type="predicted"/>
<reference evidence="1" key="1">
    <citation type="submission" date="2014-05" db="EMBL/GenBank/DDBJ databases">
        <authorList>
            <person name="Chronopoulou M."/>
        </authorList>
    </citation>
    <scope>NUCLEOTIDE SEQUENCE</scope>
    <source>
        <tissue evidence="1">Whole organism</tissue>
    </source>
</reference>
<sequence length="66" mass="7501">MLCFPLKGAICFSTHIICPLSISLKKNSGNMILMDVFCHIADHRLESFPRCLQNGDNFLFSLTHFL</sequence>